<comment type="similarity">
    <text evidence="2">Belongs to the binding-protein-dependent transport system permease family. FecCD subfamily.</text>
</comment>
<proteinExistence type="inferred from homology"/>
<keyword evidence="7" id="KW-0472">Membrane</keyword>
<evidence type="ECO:0000313" key="8">
    <source>
        <dbReference type="EMBL" id="RDY82162.1"/>
    </source>
</evidence>
<evidence type="ECO:0000256" key="1">
    <source>
        <dbReference type="ARBA" id="ARBA00004651"/>
    </source>
</evidence>
<comment type="subcellular location">
    <subcellularLocation>
        <location evidence="1">Cell membrane</location>
        <topology evidence="1">Multi-pass membrane protein</topology>
    </subcellularLocation>
</comment>
<dbReference type="CDD" id="cd06550">
    <property type="entry name" value="TM_ABC_iron-siderophores_like"/>
    <property type="match status" value="1"/>
</dbReference>
<dbReference type="FunFam" id="1.10.3470.10:FF:000001">
    <property type="entry name" value="Vitamin B12 ABC transporter permease BtuC"/>
    <property type="match status" value="1"/>
</dbReference>
<evidence type="ECO:0000313" key="9">
    <source>
        <dbReference type="Proteomes" id="UP000256718"/>
    </source>
</evidence>
<dbReference type="PANTHER" id="PTHR30472:SF58">
    <property type="entry name" value="IRON(3+)-HYDROXAMATE IMPORT SYSTEM PERMEASE PROTEIN FHUB"/>
    <property type="match status" value="1"/>
</dbReference>
<dbReference type="PROSITE" id="PS51257">
    <property type="entry name" value="PROKAR_LIPOPROTEIN"/>
    <property type="match status" value="1"/>
</dbReference>
<keyword evidence="3" id="KW-0813">Transport</keyword>
<dbReference type="Gene3D" id="1.10.3470.10">
    <property type="entry name" value="ABC transporter involved in vitamin B12 uptake, BtuC"/>
    <property type="match status" value="1"/>
</dbReference>
<accession>A0A0H1VZL5</accession>
<dbReference type="GO" id="GO:0022857">
    <property type="term" value="F:transmembrane transporter activity"/>
    <property type="evidence" value="ECO:0007669"/>
    <property type="project" value="InterPro"/>
</dbReference>
<evidence type="ECO:0000256" key="4">
    <source>
        <dbReference type="ARBA" id="ARBA00022475"/>
    </source>
</evidence>
<keyword evidence="4" id="KW-1003">Cell membrane</keyword>
<evidence type="ECO:0000256" key="5">
    <source>
        <dbReference type="ARBA" id="ARBA00022692"/>
    </source>
</evidence>
<evidence type="ECO:0000256" key="2">
    <source>
        <dbReference type="ARBA" id="ARBA00007935"/>
    </source>
</evidence>
<keyword evidence="5" id="KW-0812">Transmembrane</keyword>
<evidence type="ECO:0000256" key="7">
    <source>
        <dbReference type="ARBA" id="ARBA00023136"/>
    </source>
</evidence>
<dbReference type="InterPro" id="IPR000522">
    <property type="entry name" value="ABC_transptr_permease_BtuC"/>
</dbReference>
<dbReference type="Proteomes" id="UP000256718">
    <property type="component" value="Unassembled WGS sequence"/>
</dbReference>
<name>A0A0H1VZL5_STRAG</name>
<keyword evidence="6" id="KW-1133">Transmembrane helix</keyword>
<gene>
    <name evidence="8" type="ORF">C4618_05605</name>
</gene>
<dbReference type="PANTHER" id="PTHR30472">
    <property type="entry name" value="FERRIC ENTEROBACTIN TRANSPORT SYSTEM PERMEASE PROTEIN"/>
    <property type="match status" value="1"/>
</dbReference>
<dbReference type="InterPro" id="IPR037294">
    <property type="entry name" value="ABC_BtuC-like"/>
</dbReference>
<dbReference type="Pfam" id="PF01032">
    <property type="entry name" value="FecCD"/>
    <property type="match status" value="1"/>
</dbReference>
<sequence>MFKASKKLVQKNKSNHFWLVFFITLILFLIGCYASLRFGAINFKTSDLITVLKNPLKNSNAQDVIFDIRLPRIIAAILVGAAMSQAGAIMQGVTRNAIADPGLLGINAGAGLALVVAYAFLGSMHYSTILIVCLLGSVISCLLVFTLSYTKQKGYHQLRLILAGAMFSTLFTSVGQVVTLYFKLNRTVIGWQAGGLSQINWKMLIIIAPIIILGLLISQLLAHQLTILSLNESVAKALGQKTQLMTAFLLLIVLFLSASSVALIGTVSFIGLIIPHFIKLFIPKDYRLLLPLIGFSGATFMIWVDLSSRIINPPSETPISSIISIVGLPCFLWLIRKGKNL</sequence>
<evidence type="ECO:0000256" key="6">
    <source>
        <dbReference type="ARBA" id="ARBA00022989"/>
    </source>
</evidence>
<comment type="caution">
    <text evidence="8">The sequence shown here is derived from an EMBL/GenBank/DDBJ whole genome shotgun (WGS) entry which is preliminary data.</text>
</comment>
<dbReference type="GO" id="GO:0033214">
    <property type="term" value="P:siderophore-iron import into cell"/>
    <property type="evidence" value="ECO:0007669"/>
    <property type="project" value="TreeGrafter"/>
</dbReference>
<dbReference type="GO" id="GO:0005886">
    <property type="term" value="C:plasma membrane"/>
    <property type="evidence" value="ECO:0007669"/>
    <property type="project" value="UniProtKB-SubCell"/>
</dbReference>
<dbReference type="EMBL" id="QHGZ01000142">
    <property type="protein sequence ID" value="RDY82162.1"/>
    <property type="molecule type" value="Genomic_DNA"/>
</dbReference>
<dbReference type="AlphaFoldDB" id="A0A0H1VZL5"/>
<organism evidence="8 9">
    <name type="scientific">Streptococcus agalactiae</name>
    <dbReference type="NCBI Taxonomy" id="1311"/>
    <lineage>
        <taxon>Bacteria</taxon>
        <taxon>Bacillati</taxon>
        <taxon>Bacillota</taxon>
        <taxon>Bacilli</taxon>
        <taxon>Lactobacillales</taxon>
        <taxon>Streptococcaceae</taxon>
        <taxon>Streptococcus</taxon>
    </lineage>
</organism>
<dbReference type="RefSeq" id="WP_000471516.1">
    <property type="nucleotide sequence ID" value="NZ_CAXOLN010000003.1"/>
</dbReference>
<protein>
    <submittedName>
        <fullName evidence="8">Iron ABC transporter permease</fullName>
    </submittedName>
</protein>
<dbReference type="SUPFAM" id="SSF81345">
    <property type="entry name" value="ABC transporter involved in vitamin B12 uptake, BtuC"/>
    <property type="match status" value="1"/>
</dbReference>
<evidence type="ECO:0000256" key="3">
    <source>
        <dbReference type="ARBA" id="ARBA00022448"/>
    </source>
</evidence>
<reference evidence="8 9" key="1">
    <citation type="journal article" date="2018" name="Emerg. Microbes Infect.">
        <title>Phenotypic and molecular analysis of nontypeable Group B streptococci: identification of cps2a and hybrid cps2a/cps5 Group B streptococcal capsule gene clusters.</title>
        <authorList>
            <person name="Alhhazmi A."/>
            <person name="Tyrrell G.J."/>
        </authorList>
    </citation>
    <scope>NUCLEOTIDE SEQUENCE [LARGE SCALE GENOMIC DNA]</scope>
    <source>
        <strain evidence="8 9">PLGBS17</strain>
    </source>
</reference>